<dbReference type="GO" id="GO:0003700">
    <property type="term" value="F:DNA-binding transcription factor activity"/>
    <property type="evidence" value="ECO:0007669"/>
    <property type="project" value="InterPro"/>
</dbReference>
<protein>
    <submittedName>
        <fullName evidence="6">AraC-like DNA-binding protein</fullName>
    </submittedName>
</protein>
<reference evidence="6 7" key="1">
    <citation type="submission" date="2020-08" db="EMBL/GenBank/DDBJ databases">
        <title>Genomic Encyclopedia of Type Strains, Phase IV (KMG-IV): sequencing the most valuable type-strain genomes for metagenomic binning, comparative biology and taxonomic classification.</title>
        <authorList>
            <person name="Goeker M."/>
        </authorList>
    </citation>
    <scope>NUCLEOTIDE SEQUENCE [LARGE SCALE GENOMIC DNA]</scope>
    <source>
        <strain evidence="6 7">DSM 26723</strain>
    </source>
</reference>
<evidence type="ECO:0000313" key="7">
    <source>
        <dbReference type="Proteomes" id="UP000588068"/>
    </source>
</evidence>
<dbReference type="Pfam" id="PF12833">
    <property type="entry name" value="HTH_18"/>
    <property type="match status" value="1"/>
</dbReference>
<dbReference type="EMBL" id="JACHHZ010000007">
    <property type="protein sequence ID" value="MBB6096378.1"/>
    <property type="molecule type" value="Genomic_DNA"/>
</dbReference>
<dbReference type="RefSeq" id="WP_184335761.1">
    <property type="nucleotide sequence ID" value="NZ_JACHHZ010000007.1"/>
</dbReference>
<accession>A0A841HWT2</accession>
<evidence type="ECO:0000256" key="1">
    <source>
        <dbReference type="ARBA" id="ARBA00023015"/>
    </source>
</evidence>
<dbReference type="PANTHER" id="PTHR43280:SF29">
    <property type="entry name" value="ARAC-FAMILY TRANSCRIPTIONAL REGULATOR"/>
    <property type="match status" value="1"/>
</dbReference>
<dbReference type="PANTHER" id="PTHR43280">
    <property type="entry name" value="ARAC-FAMILY TRANSCRIPTIONAL REGULATOR"/>
    <property type="match status" value="1"/>
</dbReference>
<gene>
    <name evidence="6" type="ORF">HNQ60_005300</name>
</gene>
<feature type="domain" description="HTH araC/xylS-type" evidence="5">
    <location>
        <begin position="226"/>
        <end position="332"/>
    </location>
</feature>
<dbReference type="PROSITE" id="PS01124">
    <property type="entry name" value="HTH_ARAC_FAMILY_2"/>
    <property type="match status" value="1"/>
</dbReference>
<evidence type="ECO:0000259" key="5">
    <source>
        <dbReference type="PROSITE" id="PS01124"/>
    </source>
</evidence>
<feature type="transmembrane region" description="Helical" evidence="4">
    <location>
        <begin position="34"/>
        <end position="55"/>
    </location>
</feature>
<keyword evidence="4" id="KW-0812">Transmembrane</keyword>
<evidence type="ECO:0000256" key="3">
    <source>
        <dbReference type="ARBA" id="ARBA00023163"/>
    </source>
</evidence>
<dbReference type="InterPro" id="IPR018060">
    <property type="entry name" value="HTH_AraC"/>
</dbReference>
<keyword evidence="4" id="KW-0472">Membrane</keyword>
<feature type="transmembrane region" description="Helical" evidence="4">
    <location>
        <begin position="6"/>
        <end position="27"/>
    </location>
</feature>
<dbReference type="GO" id="GO:0043565">
    <property type="term" value="F:sequence-specific DNA binding"/>
    <property type="evidence" value="ECO:0007669"/>
    <property type="project" value="InterPro"/>
</dbReference>
<dbReference type="InterPro" id="IPR018062">
    <property type="entry name" value="HTH_AraC-typ_CS"/>
</dbReference>
<dbReference type="SUPFAM" id="SSF46689">
    <property type="entry name" value="Homeodomain-like"/>
    <property type="match status" value="1"/>
</dbReference>
<dbReference type="Proteomes" id="UP000588068">
    <property type="component" value="Unassembled WGS sequence"/>
</dbReference>
<evidence type="ECO:0000256" key="2">
    <source>
        <dbReference type="ARBA" id="ARBA00023125"/>
    </source>
</evidence>
<keyword evidence="1" id="KW-0805">Transcription regulation</keyword>
<name>A0A841HWT2_9GAMM</name>
<keyword evidence="2 6" id="KW-0238">DNA-binding</keyword>
<keyword evidence="4" id="KW-1133">Transmembrane helix</keyword>
<dbReference type="AlphaFoldDB" id="A0A841HWT2"/>
<evidence type="ECO:0000256" key="4">
    <source>
        <dbReference type="SAM" id="Phobius"/>
    </source>
</evidence>
<feature type="transmembrane region" description="Helical" evidence="4">
    <location>
        <begin position="151"/>
        <end position="173"/>
    </location>
</feature>
<proteinExistence type="predicted"/>
<keyword evidence="3" id="KW-0804">Transcription</keyword>
<sequence length="338" mass="37585">METVSLAVAGFSIVIAALLLLAYVGFIETPNKSAYSILSCAVLLGALAALQIGHMRYFTAAQEPLHFFYYRLALFMAPATFYFFGRWAVLPGEPFRPLMLLHLVPVLLVFLPRLEISLPILFLLGAGYSLWLANLVYELRARRRQFRFEIFYFAVMSAMAIIVLALGFAIPYIDHDYFYLFYCNAIGAAFAIMVVALIANPDLLAEVTEAARARYGASTLRDVDVDATLKKLESLMSDPKVYQNESLSLSTLASELGVSGHQLSELVNARIGVGFSRYVRERRVAAAKELLLSAPSQSILSISMDTGFRSQSSFYAAFREVTGQSPGDYRKMNLRTPE</sequence>
<organism evidence="6 7">
    <name type="scientific">Povalibacter uvarum</name>
    <dbReference type="NCBI Taxonomy" id="732238"/>
    <lineage>
        <taxon>Bacteria</taxon>
        <taxon>Pseudomonadati</taxon>
        <taxon>Pseudomonadota</taxon>
        <taxon>Gammaproteobacteria</taxon>
        <taxon>Steroidobacterales</taxon>
        <taxon>Steroidobacteraceae</taxon>
        <taxon>Povalibacter</taxon>
    </lineage>
</organism>
<keyword evidence="7" id="KW-1185">Reference proteome</keyword>
<dbReference type="Gene3D" id="1.10.10.60">
    <property type="entry name" value="Homeodomain-like"/>
    <property type="match status" value="2"/>
</dbReference>
<dbReference type="PROSITE" id="PS00041">
    <property type="entry name" value="HTH_ARAC_FAMILY_1"/>
    <property type="match status" value="1"/>
</dbReference>
<dbReference type="InterPro" id="IPR009057">
    <property type="entry name" value="Homeodomain-like_sf"/>
</dbReference>
<dbReference type="SMART" id="SM00342">
    <property type="entry name" value="HTH_ARAC"/>
    <property type="match status" value="1"/>
</dbReference>
<feature type="transmembrane region" description="Helical" evidence="4">
    <location>
        <begin position="179"/>
        <end position="199"/>
    </location>
</feature>
<evidence type="ECO:0000313" key="6">
    <source>
        <dbReference type="EMBL" id="MBB6096378.1"/>
    </source>
</evidence>
<feature type="transmembrane region" description="Helical" evidence="4">
    <location>
        <begin position="120"/>
        <end position="139"/>
    </location>
</feature>
<comment type="caution">
    <text evidence="6">The sequence shown here is derived from an EMBL/GenBank/DDBJ whole genome shotgun (WGS) entry which is preliminary data.</text>
</comment>
<feature type="transmembrane region" description="Helical" evidence="4">
    <location>
        <begin position="67"/>
        <end position="85"/>
    </location>
</feature>
<feature type="transmembrane region" description="Helical" evidence="4">
    <location>
        <begin position="97"/>
        <end position="114"/>
    </location>
</feature>